<comment type="catalytic activity">
    <reaction evidence="1 8 9">
        <text>Endonucleolytic cleavage to 5'-phosphomonoester.</text>
        <dbReference type="EC" id="3.1.26.4"/>
    </reaction>
</comment>
<feature type="region of interest" description="Disordered" evidence="10">
    <location>
        <begin position="1"/>
        <end position="28"/>
    </location>
</feature>
<proteinExistence type="inferred from homology"/>
<protein>
    <recommendedName>
        <fullName evidence="9">Ribonuclease</fullName>
        <ecNumber evidence="9">3.1.26.4</ecNumber>
    </recommendedName>
</protein>
<feature type="compositionally biased region" description="Polar residues" evidence="10">
    <location>
        <begin position="15"/>
        <end position="28"/>
    </location>
</feature>
<reference evidence="12 13" key="1">
    <citation type="submission" date="2014-04" db="EMBL/GenBank/DDBJ databases">
        <authorList>
            <consortium name="DOE Joint Genome Institute"/>
            <person name="Kuo A."/>
            <person name="Tarkka M."/>
            <person name="Buscot F."/>
            <person name="Kohler A."/>
            <person name="Nagy L.G."/>
            <person name="Floudas D."/>
            <person name="Copeland A."/>
            <person name="Barry K.W."/>
            <person name="Cichocki N."/>
            <person name="Veneault-Fourrey C."/>
            <person name="LaButti K."/>
            <person name="Lindquist E.A."/>
            <person name="Lipzen A."/>
            <person name="Lundell T."/>
            <person name="Morin E."/>
            <person name="Murat C."/>
            <person name="Sun H."/>
            <person name="Tunlid A."/>
            <person name="Henrissat B."/>
            <person name="Grigoriev I.V."/>
            <person name="Hibbett D.S."/>
            <person name="Martin F."/>
            <person name="Nordberg H.P."/>
            <person name="Cantor M.N."/>
            <person name="Hua S.X."/>
        </authorList>
    </citation>
    <scope>NUCLEOTIDE SEQUENCE [LARGE SCALE GENOMIC DNA]</scope>
    <source>
        <strain evidence="12 13">F 1598</strain>
    </source>
</reference>
<keyword evidence="5 8" id="KW-0479">Metal-binding</keyword>
<dbReference type="NCBIfam" id="TIGR00729">
    <property type="entry name" value="ribonuclease HII"/>
    <property type="match status" value="1"/>
</dbReference>
<dbReference type="GO" id="GO:0043137">
    <property type="term" value="P:DNA replication, removal of RNA primer"/>
    <property type="evidence" value="ECO:0007669"/>
    <property type="project" value="TreeGrafter"/>
</dbReference>
<dbReference type="Gene3D" id="3.30.420.10">
    <property type="entry name" value="Ribonuclease H-like superfamily/Ribonuclease H"/>
    <property type="match status" value="1"/>
</dbReference>
<keyword evidence="13" id="KW-1185">Reference proteome</keyword>
<dbReference type="EC" id="3.1.26.4" evidence="9"/>
<keyword evidence="4 8" id="KW-0540">Nuclease</keyword>
<dbReference type="SUPFAM" id="SSF53098">
    <property type="entry name" value="Ribonuclease H-like"/>
    <property type="match status" value="1"/>
</dbReference>
<comment type="function">
    <text evidence="9">Endonuclease that specifically degrades the RNA of RNA-DNA hybrids.</text>
</comment>
<evidence type="ECO:0000256" key="10">
    <source>
        <dbReference type="SAM" id="MobiDB-lite"/>
    </source>
</evidence>
<gene>
    <name evidence="12" type="ORF">PILCRDRAFT_817635</name>
</gene>
<comment type="cofactor">
    <cofactor evidence="2">
        <name>Mg(2+)</name>
        <dbReference type="ChEBI" id="CHEBI:18420"/>
    </cofactor>
</comment>
<comment type="cofactor">
    <cofactor evidence="8">
        <name>Mn(2+)</name>
        <dbReference type="ChEBI" id="CHEBI:29035"/>
    </cofactor>
    <cofactor evidence="8">
        <name>Mg(2+)</name>
        <dbReference type="ChEBI" id="CHEBI:18420"/>
    </cofactor>
    <text evidence="8">Manganese or magnesium. Binds 1 divalent metal ion per monomer in the absence of substrate. May bind a second metal ion after substrate binding.</text>
</comment>
<dbReference type="STRING" id="765440.A0A0C3BEU6"/>
<feature type="domain" description="RNase H type-2" evidence="11">
    <location>
        <begin position="37"/>
        <end position="265"/>
    </location>
</feature>
<keyword evidence="7 8" id="KW-0378">Hydrolase</keyword>
<dbReference type="OrthoDB" id="7462577at2759"/>
<evidence type="ECO:0000256" key="7">
    <source>
        <dbReference type="ARBA" id="ARBA00022801"/>
    </source>
</evidence>
<evidence type="ECO:0000256" key="4">
    <source>
        <dbReference type="ARBA" id="ARBA00022722"/>
    </source>
</evidence>
<dbReference type="AlphaFoldDB" id="A0A0C3BEU6"/>
<dbReference type="InParanoid" id="A0A0C3BEU6"/>
<dbReference type="FunFam" id="3.30.420.10:FF:000016">
    <property type="entry name" value="Ribonuclease"/>
    <property type="match status" value="1"/>
</dbReference>
<organism evidence="12 13">
    <name type="scientific">Piloderma croceum (strain F 1598)</name>
    <dbReference type="NCBI Taxonomy" id="765440"/>
    <lineage>
        <taxon>Eukaryota</taxon>
        <taxon>Fungi</taxon>
        <taxon>Dikarya</taxon>
        <taxon>Basidiomycota</taxon>
        <taxon>Agaricomycotina</taxon>
        <taxon>Agaricomycetes</taxon>
        <taxon>Agaricomycetidae</taxon>
        <taxon>Atheliales</taxon>
        <taxon>Atheliaceae</taxon>
        <taxon>Piloderma</taxon>
    </lineage>
</organism>
<keyword evidence="6 8" id="KW-0255">Endonuclease</keyword>
<evidence type="ECO:0000256" key="8">
    <source>
        <dbReference type="PROSITE-ProRule" id="PRU01319"/>
    </source>
</evidence>
<dbReference type="GO" id="GO:0046872">
    <property type="term" value="F:metal ion binding"/>
    <property type="evidence" value="ECO:0007669"/>
    <property type="project" value="UniProtKB-KW"/>
</dbReference>
<dbReference type="PANTHER" id="PTHR10954:SF7">
    <property type="entry name" value="RIBONUCLEASE H2 SUBUNIT A"/>
    <property type="match status" value="1"/>
</dbReference>
<dbReference type="GO" id="GO:0004523">
    <property type="term" value="F:RNA-DNA hybrid ribonuclease activity"/>
    <property type="evidence" value="ECO:0007669"/>
    <property type="project" value="UniProtKB-UniRule"/>
</dbReference>
<dbReference type="InterPro" id="IPR023160">
    <property type="entry name" value="RNase_HII_hlx-loop-hlx_cap_dom"/>
</dbReference>
<feature type="binding site" evidence="8">
    <location>
        <position position="44"/>
    </location>
    <ligand>
        <name>a divalent metal cation</name>
        <dbReference type="ChEBI" id="CHEBI:60240"/>
    </ligand>
</feature>
<dbReference type="Proteomes" id="UP000054166">
    <property type="component" value="Unassembled WGS sequence"/>
</dbReference>
<dbReference type="PROSITE" id="PS51975">
    <property type="entry name" value="RNASE_H_2"/>
    <property type="match status" value="1"/>
</dbReference>
<comment type="similarity">
    <text evidence="3">Belongs to the RNase HII family. Eukaryotic subfamily.</text>
</comment>
<dbReference type="EMBL" id="KN832986">
    <property type="protein sequence ID" value="KIM84838.1"/>
    <property type="molecule type" value="Genomic_DNA"/>
</dbReference>
<dbReference type="InterPro" id="IPR012337">
    <property type="entry name" value="RNaseH-like_sf"/>
</dbReference>
<evidence type="ECO:0000259" key="11">
    <source>
        <dbReference type="PROSITE" id="PS51975"/>
    </source>
</evidence>
<evidence type="ECO:0000313" key="12">
    <source>
        <dbReference type="EMBL" id="KIM84838.1"/>
    </source>
</evidence>
<evidence type="ECO:0000256" key="2">
    <source>
        <dbReference type="ARBA" id="ARBA00001946"/>
    </source>
</evidence>
<feature type="binding site" evidence="8">
    <location>
        <position position="43"/>
    </location>
    <ligand>
        <name>a divalent metal cation</name>
        <dbReference type="ChEBI" id="CHEBI:60240"/>
    </ligand>
</feature>
<reference evidence="13" key="2">
    <citation type="submission" date="2015-01" db="EMBL/GenBank/DDBJ databases">
        <title>Evolutionary Origins and Diversification of the Mycorrhizal Mutualists.</title>
        <authorList>
            <consortium name="DOE Joint Genome Institute"/>
            <consortium name="Mycorrhizal Genomics Consortium"/>
            <person name="Kohler A."/>
            <person name="Kuo A."/>
            <person name="Nagy L.G."/>
            <person name="Floudas D."/>
            <person name="Copeland A."/>
            <person name="Barry K.W."/>
            <person name="Cichocki N."/>
            <person name="Veneault-Fourrey C."/>
            <person name="LaButti K."/>
            <person name="Lindquist E.A."/>
            <person name="Lipzen A."/>
            <person name="Lundell T."/>
            <person name="Morin E."/>
            <person name="Murat C."/>
            <person name="Riley R."/>
            <person name="Ohm R."/>
            <person name="Sun H."/>
            <person name="Tunlid A."/>
            <person name="Henrissat B."/>
            <person name="Grigoriev I.V."/>
            <person name="Hibbett D.S."/>
            <person name="Martin F."/>
        </authorList>
    </citation>
    <scope>NUCLEOTIDE SEQUENCE [LARGE SCALE GENOMIC DNA]</scope>
    <source>
        <strain evidence="13">F 1598</strain>
    </source>
</reference>
<dbReference type="GO" id="GO:0032299">
    <property type="term" value="C:ribonuclease H2 complex"/>
    <property type="evidence" value="ECO:0007669"/>
    <property type="project" value="TreeGrafter"/>
</dbReference>
<dbReference type="InterPro" id="IPR036397">
    <property type="entry name" value="RNaseH_sf"/>
</dbReference>
<sequence>MSEVKVFPADAVPSTPGSSSLTESYTYHSPTPTAPGPYILGVDEAGRGPVLGPLVYGIAYCPASWQEDLQQLGFADSKTLTHEVRSSLLSTLSSDPQHLGWSVRVVSPQAISSGMLRRPPTNLNRQSEEATVLLIREVIQSGIQLSEVFVDALGTTTTYEAYLSSLFPGINFTVTTKADSKFKIVGAASVAAKVTRDACVDGWVFEEGSSSGAESPWSSELGSGYPSDPKTQAWIKKSVDPTFGFPSLVRFSWTTIKVVLEKEAHSVKWIDEGQESLIKAFESATGRDKDRCIVTKDLSIRSVGTF</sequence>
<dbReference type="InterPro" id="IPR024567">
    <property type="entry name" value="RNase_HII/HIII_dom"/>
</dbReference>
<feature type="binding site" evidence="8">
    <location>
        <position position="151"/>
    </location>
    <ligand>
        <name>a divalent metal cation</name>
        <dbReference type="ChEBI" id="CHEBI:60240"/>
    </ligand>
</feature>
<evidence type="ECO:0000313" key="13">
    <source>
        <dbReference type="Proteomes" id="UP000054166"/>
    </source>
</evidence>
<name>A0A0C3BEU6_PILCF</name>
<dbReference type="InterPro" id="IPR001352">
    <property type="entry name" value="RNase_HII/HIII"/>
</dbReference>
<evidence type="ECO:0000256" key="1">
    <source>
        <dbReference type="ARBA" id="ARBA00000077"/>
    </source>
</evidence>
<dbReference type="GO" id="GO:0003723">
    <property type="term" value="F:RNA binding"/>
    <property type="evidence" value="ECO:0007669"/>
    <property type="project" value="UniProtKB-UniRule"/>
</dbReference>
<dbReference type="FunFam" id="1.10.10.460:FF:000001">
    <property type="entry name" value="Ribonuclease"/>
    <property type="match status" value="1"/>
</dbReference>
<dbReference type="CDD" id="cd07181">
    <property type="entry name" value="RNase_HII_eukaryota_like"/>
    <property type="match status" value="1"/>
</dbReference>
<dbReference type="HOGENOM" id="CLU_036532_0_1_1"/>
<dbReference type="FunCoup" id="A0A0C3BEU6">
    <property type="interactions" value="136"/>
</dbReference>
<evidence type="ECO:0000256" key="3">
    <source>
        <dbReference type="ARBA" id="ARBA00007058"/>
    </source>
</evidence>
<dbReference type="InterPro" id="IPR004649">
    <property type="entry name" value="RNase_H2_suA"/>
</dbReference>
<evidence type="ECO:0000256" key="9">
    <source>
        <dbReference type="RuleBase" id="RU003515"/>
    </source>
</evidence>
<evidence type="ECO:0000256" key="6">
    <source>
        <dbReference type="ARBA" id="ARBA00022759"/>
    </source>
</evidence>
<accession>A0A0C3BEU6</accession>
<dbReference type="Pfam" id="PF01351">
    <property type="entry name" value="RNase_HII"/>
    <property type="match status" value="1"/>
</dbReference>
<dbReference type="Gene3D" id="1.10.10.460">
    <property type="entry name" value="Ribonuclease hii. Domain 2"/>
    <property type="match status" value="1"/>
</dbReference>
<dbReference type="GO" id="GO:0006298">
    <property type="term" value="P:mismatch repair"/>
    <property type="evidence" value="ECO:0007669"/>
    <property type="project" value="TreeGrafter"/>
</dbReference>
<dbReference type="PANTHER" id="PTHR10954">
    <property type="entry name" value="RIBONUCLEASE H2 SUBUNIT A"/>
    <property type="match status" value="1"/>
</dbReference>
<evidence type="ECO:0000256" key="5">
    <source>
        <dbReference type="ARBA" id="ARBA00022723"/>
    </source>
</evidence>